<dbReference type="OrthoDB" id="662571at2"/>
<protein>
    <submittedName>
        <fullName evidence="2">Uncharacterized protein</fullName>
    </submittedName>
</protein>
<evidence type="ECO:0000313" key="2">
    <source>
        <dbReference type="EMBL" id="PUZ22703.1"/>
    </source>
</evidence>
<dbReference type="AlphaFoldDB" id="A0A2T7BC79"/>
<evidence type="ECO:0000313" key="3">
    <source>
        <dbReference type="Proteomes" id="UP000244450"/>
    </source>
</evidence>
<comment type="caution">
    <text evidence="2">The sequence shown here is derived from an EMBL/GenBank/DDBJ whole genome shotgun (WGS) entry which is preliminary data.</text>
</comment>
<feature type="signal peptide" evidence="1">
    <location>
        <begin position="1"/>
        <end position="19"/>
    </location>
</feature>
<name>A0A2T7BC79_9BACT</name>
<proteinExistence type="predicted"/>
<feature type="chain" id="PRO_5015489635" evidence="1">
    <location>
        <begin position="20"/>
        <end position="294"/>
    </location>
</feature>
<dbReference type="RefSeq" id="WP_108688448.1">
    <property type="nucleotide sequence ID" value="NZ_QCYK01000003.1"/>
</dbReference>
<accession>A0A2T7BC79</accession>
<organism evidence="2 3">
    <name type="scientific">Chitinophaga parva</name>
    <dbReference type="NCBI Taxonomy" id="2169414"/>
    <lineage>
        <taxon>Bacteria</taxon>
        <taxon>Pseudomonadati</taxon>
        <taxon>Bacteroidota</taxon>
        <taxon>Chitinophagia</taxon>
        <taxon>Chitinophagales</taxon>
        <taxon>Chitinophagaceae</taxon>
        <taxon>Chitinophaga</taxon>
    </lineage>
</organism>
<keyword evidence="3" id="KW-1185">Reference proteome</keyword>
<evidence type="ECO:0000256" key="1">
    <source>
        <dbReference type="SAM" id="SignalP"/>
    </source>
</evidence>
<reference evidence="2 3" key="1">
    <citation type="submission" date="2018-04" db="EMBL/GenBank/DDBJ databases">
        <title>Chitinophaga fuyangensis sp. nov., isolated from soil in a chemical factory.</title>
        <authorList>
            <person name="Chen K."/>
        </authorList>
    </citation>
    <scope>NUCLEOTIDE SEQUENCE [LARGE SCALE GENOMIC DNA]</scope>
    <source>
        <strain evidence="2 3">LY-1</strain>
    </source>
</reference>
<dbReference type="Proteomes" id="UP000244450">
    <property type="component" value="Unassembled WGS sequence"/>
</dbReference>
<gene>
    <name evidence="2" type="ORF">DCC81_19920</name>
</gene>
<dbReference type="EMBL" id="QCYK01000003">
    <property type="protein sequence ID" value="PUZ22703.1"/>
    <property type="molecule type" value="Genomic_DNA"/>
</dbReference>
<sequence>MKTTVLFLCSCLAVCSADAQLLKKAGDKLRSVVHRNNADSTYAMADGGEPTMPADVEEKAVRSGQQRANPALLISGDDRVQIDSTFDFDVAIYQDMEAYQGNQLVKDGGQQIVIYYSASQPMFAIQLSSRATAARHHFYGNFEKESLLNITGDEKIASGVKQAMSLEAIEPAYPGDFGYLGVLLRTGNKKVIAGVACEEYLGHNDAHVTNTNHGAVTAHVWIPQDPRTLFPGYGFIPKKYLDEIETLRTQGGYAPFIFPLEMYLEYGNGDKVYTFTNDIIMGEHRTVSVMDIVK</sequence>
<keyword evidence="1" id="KW-0732">Signal</keyword>